<feature type="region of interest" description="Disordered" evidence="1">
    <location>
        <begin position="89"/>
        <end position="108"/>
    </location>
</feature>
<evidence type="ECO:0000256" key="1">
    <source>
        <dbReference type="SAM" id="MobiDB-lite"/>
    </source>
</evidence>
<sequence length="108" mass="12402">MRTDHEVEESRTLSVARRARTLHQSRSVEEESEEALLSREAAQLRRRRNRKWLIKSVTVHWIVTRYLDNCSNSRANTCSRAPSALSGAGRALLLDSSPRSPDRRSDRS</sequence>
<proteinExistence type="predicted"/>
<gene>
    <name evidence="2" type="ORF">TNCV_3875251</name>
</gene>
<reference evidence="2" key="1">
    <citation type="submission" date="2020-08" db="EMBL/GenBank/DDBJ databases">
        <title>Multicomponent nature underlies the extraordinary mechanical properties of spider dragline silk.</title>
        <authorList>
            <person name="Kono N."/>
            <person name="Nakamura H."/>
            <person name="Mori M."/>
            <person name="Yoshida Y."/>
            <person name="Ohtoshi R."/>
            <person name="Malay A.D."/>
            <person name="Moran D.A.P."/>
            <person name="Tomita M."/>
            <person name="Numata K."/>
            <person name="Arakawa K."/>
        </authorList>
    </citation>
    <scope>NUCLEOTIDE SEQUENCE</scope>
</reference>
<evidence type="ECO:0000313" key="3">
    <source>
        <dbReference type="Proteomes" id="UP000887159"/>
    </source>
</evidence>
<evidence type="ECO:0000313" key="2">
    <source>
        <dbReference type="EMBL" id="GFY18837.1"/>
    </source>
</evidence>
<accession>A0A8X6T0G0</accession>
<comment type="caution">
    <text evidence="2">The sequence shown here is derived from an EMBL/GenBank/DDBJ whole genome shotgun (WGS) entry which is preliminary data.</text>
</comment>
<dbReference type="Proteomes" id="UP000887159">
    <property type="component" value="Unassembled WGS sequence"/>
</dbReference>
<organism evidence="2 3">
    <name type="scientific">Trichonephila clavipes</name>
    <name type="common">Golden silk orbweaver</name>
    <name type="synonym">Nephila clavipes</name>
    <dbReference type="NCBI Taxonomy" id="2585209"/>
    <lineage>
        <taxon>Eukaryota</taxon>
        <taxon>Metazoa</taxon>
        <taxon>Ecdysozoa</taxon>
        <taxon>Arthropoda</taxon>
        <taxon>Chelicerata</taxon>
        <taxon>Arachnida</taxon>
        <taxon>Araneae</taxon>
        <taxon>Araneomorphae</taxon>
        <taxon>Entelegynae</taxon>
        <taxon>Araneoidea</taxon>
        <taxon>Nephilidae</taxon>
        <taxon>Trichonephila</taxon>
    </lineage>
</organism>
<dbReference type="AlphaFoldDB" id="A0A8X6T0G0"/>
<keyword evidence="3" id="KW-1185">Reference proteome</keyword>
<dbReference type="EMBL" id="BMAU01021350">
    <property type="protein sequence ID" value="GFY18837.1"/>
    <property type="molecule type" value="Genomic_DNA"/>
</dbReference>
<feature type="compositionally biased region" description="Low complexity" evidence="1">
    <location>
        <begin position="89"/>
        <end position="99"/>
    </location>
</feature>
<name>A0A8X6T0G0_TRICX</name>
<protein>
    <submittedName>
        <fullName evidence="2">Uncharacterized protein</fullName>
    </submittedName>
</protein>